<evidence type="ECO:0000259" key="9">
    <source>
        <dbReference type="PROSITE" id="PS50808"/>
    </source>
</evidence>
<keyword evidence="6" id="KW-0539">Nucleus</keyword>
<organism evidence="10">
    <name type="scientific">Fagus sylvatica</name>
    <name type="common">Beechnut</name>
    <dbReference type="NCBI Taxonomy" id="28930"/>
    <lineage>
        <taxon>Eukaryota</taxon>
        <taxon>Viridiplantae</taxon>
        <taxon>Streptophyta</taxon>
        <taxon>Embryophyta</taxon>
        <taxon>Tracheophyta</taxon>
        <taxon>Spermatophyta</taxon>
        <taxon>Magnoliopsida</taxon>
        <taxon>eudicotyledons</taxon>
        <taxon>Gunneridae</taxon>
        <taxon>Pentapetalae</taxon>
        <taxon>rosids</taxon>
        <taxon>fabids</taxon>
        <taxon>Fagales</taxon>
        <taxon>Fagaceae</taxon>
        <taxon>Fagus</taxon>
    </lineage>
</organism>
<protein>
    <recommendedName>
        <fullName evidence="9">BED-type domain-containing protein</fullName>
    </recommendedName>
</protein>
<dbReference type="Pfam" id="PF05699">
    <property type="entry name" value="Dimer_Tnp_hAT"/>
    <property type="match status" value="1"/>
</dbReference>
<evidence type="ECO:0000256" key="2">
    <source>
        <dbReference type="ARBA" id="ARBA00022723"/>
    </source>
</evidence>
<evidence type="ECO:0000313" key="10">
    <source>
        <dbReference type="EMBL" id="SPC80917.1"/>
    </source>
</evidence>
<dbReference type="PROSITE" id="PS50808">
    <property type="entry name" value="ZF_BED"/>
    <property type="match status" value="1"/>
</dbReference>
<dbReference type="AlphaFoldDB" id="A0A2N9EQ22"/>
<dbReference type="InterPro" id="IPR008906">
    <property type="entry name" value="HATC_C_dom"/>
</dbReference>
<dbReference type="PANTHER" id="PTHR23272">
    <property type="entry name" value="BED FINGER-RELATED"/>
    <property type="match status" value="1"/>
</dbReference>
<keyword evidence="2" id="KW-0479">Metal-binding</keyword>
<feature type="domain" description="BED-type" evidence="9">
    <location>
        <begin position="45"/>
        <end position="107"/>
    </location>
</feature>
<evidence type="ECO:0000256" key="5">
    <source>
        <dbReference type="ARBA" id="ARBA00023125"/>
    </source>
</evidence>
<dbReference type="GO" id="GO:0005634">
    <property type="term" value="C:nucleus"/>
    <property type="evidence" value="ECO:0007669"/>
    <property type="project" value="UniProtKB-SubCell"/>
</dbReference>
<comment type="subcellular location">
    <subcellularLocation>
        <location evidence="1">Nucleus</location>
    </subcellularLocation>
</comment>
<dbReference type="SUPFAM" id="SSF53098">
    <property type="entry name" value="Ribonuclease H-like"/>
    <property type="match status" value="1"/>
</dbReference>
<keyword evidence="5" id="KW-0238">DNA-binding</keyword>
<accession>A0A2N9EQ22</accession>
<dbReference type="InterPro" id="IPR012337">
    <property type="entry name" value="RNaseH-like_sf"/>
</dbReference>
<proteinExistence type="predicted"/>
<dbReference type="EMBL" id="OIVN01000480">
    <property type="protein sequence ID" value="SPC80917.1"/>
    <property type="molecule type" value="Genomic_DNA"/>
</dbReference>
<dbReference type="GO" id="GO:0003677">
    <property type="term" value="F:DNA binding"/>
    <property type="evidence" value="ECO:0007669"/>
    <property type="project" value="UniProtKB-KW"/>
</dbReference>
<evidence type="ECO:0000256" key="6">
    <source>
        <dbReference type="ARBA" id="ARBA00023242"/>
    </source>
</evidence>
<evidence type="ECO:0000256" key="3">
    <source>
        <dbReference type="ARBA" id="ARBA00022771"/>
    </source>
</evidence>
<feature type="region of interest" description="Disordered" evidence="8">
    <location>
        <begin position="22"/>
        <end position="47"/>
    </location>
</feature>
<keyword evidence="3 7" id="KW-0863">Zinc-finger</keyword>
<dbReference type="GO" id="GO:0046983">
    <property type="term" value="F:protein dimerization activity"/>
    <property type="evidence" value="ECO:0007669"/>
    <property type="project" value="InterPro"/>
</dbReference>
<sequence length="265" mass="29179">MESVDAGATSVEAGVSRLESAFTQQAGSTPIKPSLSPTSKKPTGRKVSPAWDHFDKVDYLDGCRVAICKYCKRELSAAMYGKANASGKIANVRDVLTKLFEHYASVHSPNVEVESVSEKSTMTTDVDMSETNPYAFMDSQYDLYLEAEQSMGCNNELNKYLAENCEGRKDVKFDVLLWWKTNSSRYQVLSKMARDVLAVPISTVASESAFSTGGRILDPFQSSLSPDMVQVLVCSQNWLKTSVPISLCNAMDEEEDIGARANLDF</sequence>
<dbReference type="GO" id="GO:0008270">
    <property type="term" value="F:zinc ion binding"/>
    <property type="evidence" value="ECO:0007669"/>
    <property type="project" value="UniProtKB-KW"/>
</dbReference>
<keyword evidence="4" id="KW-0862">Zinc</keyword>
<dbReference type="InterPro" id="IPR003656">
    <property type="entry name" value="Znf_BED"/>
</dbReference>
<evidence type="ECO:0000256" key="8">
    <source>
        <dbReference type="SAM" id="MobiDB-lite"/>
    </source>
</evidence>
<name>A0A2N9EQ22_FAGSY</name>
<evidence type="ECO:0000256" key="7">
    <source>
        <dbReference type="PROSITE-ProRule" id="PRU00027"/>
    </source>
</evidence>
<reference evidence="10" key="1">
    <citation type="submission" date="2018-02" db="EMBL/GenBank/DDBJ databases">
        <authorList>
            <person name="Cohen D.B."/>
            <person name="Kent A.D."/>
        </authorList>
    </citation>
    <scope>NUCLEOTIDE SEQUENCE</scope>
</reference>
<dbReference type="PANTHER" id="PTHR23272:SF193">
    <property type="entry name" value="OS07G0624100 PROTEIN"/>
    <property type="match status" value="1"/>
</dbReference>
<evidence type="ECO:0000256" key="4">
    <source>
        <dbReference type="ARBA" id="ARBA00022833"/>
    </source>
</evidence>
<gene>
    <name evidence="10" type="ORF">FSB_LOCUS8799</name>
</gene>
<evidence type="ECO:0000256" key="1">
    <source>
        <dbReference type="ARBA" id="ARBA00004123"/>
    </source>
</evidence>